<dbReference type="AlphaFoldDB" id="A0A3N4U7S6"/>
<keyword evidence="4" id="KW-1185">Reference proteome</keyword>
<dbReference type="EMBL" id="RKQL01000004">
    <property type="protein sequence ID" value="RPE66793.1"/>
    <property type="molecule type" value="Genomic_DNA"/>
</dbReference>
<keyword evidence="2" id="KW-0472">Membrane</keyword>
<proteinExistence type="predicted"/>
<dbReference type="RefSeq" id="WP_124222948.1">
    <property type="nucleotide sequence ID" value="NZ_RKQL01000004.1"/>
</dbReference>
<feature type="region of interest" description="Disordered" evidence="1">
    <location>
        <begin position="1"/>
        <end position="24"/>
    </location>
</feature>
<gene>
    <name evidence="3" type="ORF">EDC62_1867</name>
</gene>
<evidence type="ECO:0000313" key="3">
    <source>
        <dbReference type="EMBL" id="RPE66793.1"/>
    </source>
</evidence>
<protein>
    <submittedName>
        <fullName evidence="3">Uncharacterized protein</fullName>
    </submittedName>
</protein>
<accession>A0A3N4U7S6</accession>
<keyword evidence="2" id="KW-1133">Transmembrane helix</keyword>
<sequence length="146" mass="16090">MSPSPDTPLTLRSTADLPESREPLPASRTTARALAALLLAAIVSAMLVVADQIIETWSDGHLLLAWAGLWALGFAAIVLLGGTVRRFAQRLTELLDEWARARAQRRADARLWAIAQRDPRIMADLQAAYARKETGAEPHRTPFPHY</sequence>
<evidence type="ECO:0000313" key="4">
    <source>
        <dbReference type="Proteomes" id="UP000272193"/>
    </source>
</evidence>
<evidence type="ECO:0000256" key="1">
    <source>
        <dbReference type="SAM" id="MobiDB-lite"/>
    </source>
</evidence>
<organism evidence="3 4">
    <name type="scientific">Tibeticola sediminis</name>
    <dbReference type="NCBI Taxonomy" id="1917811"/>
    <lineage>
        <taxon>Bacteria</taxon>
        <taxon>Pseudomonadati</taxon>
        <taxon>Pseudomonadota</taxon>
        <taxon>Betaproteobacteria</taxon>
        <taxon>Burkholderiales</taxon>
        <taxon>Comamonadaceae</taxon>
        <taxon>Tibeticola</taxon>
    </lineage>
</organism>
<evidence type="ECO:0000256" key="2">
    <source>
        <dbReference type="SAM" id="Phobius"/>
    </source>
</evidence>
<dbReference type="OrthoDB" id="8907851at2"/>
<dbReference type="Proteomes" id="UP000272193">
    <property type="component" value="Unassembled WGS sequence"/>
</dbReference>
<reference evidence="3 4" key="1">
    <citation type="submission" date="2018-11" db="EMBL/GenBank/DDBJ databases">
        <title>Genomic Encyclopedia of Type Strains, Phase IV (KMG-IV): sequencing the most valuable type-strain genomes for metagenomic binning, comparative biology and taxonomic classification.</title>
        <authorList>
            <person name="Goeker M."/>
        </authorList>
    </citation>
    <scope>NUCLEOTIDE SEQUENCE [LARGE SCALE GENOMIC DNA]</scope>
    <source>
        <strain evidence="3 4">DSM 101684</strain>
    </source>
</reference>
<comment type="caution">
    <text evidence="3">The sequence shown here is derived from an EMBL/GenBank/DDBJ whole genome shotgun (WGS) entry which is preliminary data.</text>
</comment>
<name>A0A3N4U7S6_9BURK</name>
<keyword evidence="2" id="KW-0812">Transmembrane</keyword>
<feature type="transmembrane region" description="Helical" evidence="2">
    <location>
        <begin position="62"/>
        <end position="81"/>
    </location>
</feature>
<feature type="transmembrane region" description="Helical" evidence="2">
    <location>
        <begin position="31"/>
        <end position="50"/>
    </location>
</feature>